<proteinExistence type="predicted"/>
<organism evidence="2 3">
    <name type="scientific">Lysinibacillus sphaericus</name>
    <name type="common">Bacillus sphaericus</name>
    <dbReference type="NCBI Taxonomy" id="1421"/>
    <lineage>
        <taxon>Bacteria</taxon>
        <taxon>Bacillati</taxon>
        <taxon>Bacillota</taxon>
        <taxon>Bacilli</taxon>
        <taxon>Bacillales</taxon>
        <taxon>Bacillaceae</taxon>
        <taxon>Lysinibacillus</taxon>
    </lineage>
</organism>
<name>A0A2S5D0X5_LYSSH</name>
<keyword evidence="3" id="KW-1185">Reference proteome</keyword>
<feature type="transmembrane region" description="Helical" evidence="1">
    <location>
        <begin position="30"/>
        <end position="48"/>
    </location>
</feature>
<keyword evidence="1" id="KW-1133">Transmembrane helix</keyword>
<accession>A0A2S5D0X5</accession>
<protein>
    <submittedName>
        <fullName evidence="2">Uncharacterized protein</fullName>
    </submittedName>
</protein>
<reference evidence="2 3" key="1">
    <citation type="submission" date="2017-11" db="EMBL/GenBank/DDBJ databases">
        <title>Genome sequence of Lysinibacillus sphaericus, a lignin-degrading bacteria isolated from municipal solid waste soil.</title>
        <authorList>
            <person name="Persinoti G.F."/>
            <person name="Paixao D.A."/>
            <person name="Bugg T.D."/>
            <person name="Squina F.M."/>
        </authorList>
    </citation>
    <scope>NUCLEOTIDE SEQUENCE [LARGE SCALE GENOMIC DNA]</scope>
    <source>
        <strain evidence="2 3">A1</strain>
    </source>
</reference>
<dbReference type="AlphaFoldDB" id="A0A2S5D0X5"/>
<keyword evidence="1" id="KW-0812">Transmembrane</keyword>
<evidence type="ECO:0000313" key="2">
    <source>
        <dbReference type="EMBL" id="POZ56705.1"/>
    </source>
</evidence>
<dbReference type="Proteomes" id="UP000237319">
    <property type="component" value="Unassembled WGS sequence"/>
</dbReference>
<feature type="transmembrane region" description="Helical" evidence="1">
    <location>
        <begin position="5"/>
        <end position="24"/>
    </location>
</feature>
<dbReference type="EMBL" id="PGLV01000001">
    <property type="protein sequence ID" value="POZ56705.1"/>
    <property type="molecule type" value="Genomic_DNA"/>
</dbReference>
<comment type="caution">
    <text evidence="2">The sequence shown here is derived from an EMBL/GenBank/DDBJ whole genome shotgun (WGS) entry which is preliminary data.</text>
</comment>
<sequence length="57" mass="6461">MIKNIFSLILMICGLLVGLTLLDFIHLPLFFPYAGIIISTTVILIILFKNRRNLADN</sequence>
<evidence type="ECO:0000256" key="1">
    <source>
        <dbReference type="SAM" id="Phobius"/>
    </source>
</evidence>
<gene>
    <name evidence="2" type="ORF">LYSIN_01488</name>
</gene>
<evidence type="ECO:0000313" key="3">
    <source>
        <dbReference type="Proteomes" id="UP000237319"/>
    </source>
</evidence>
<keyword evidence="1" id="KW-0472">Membrane</keyword>